<gene>
    <name evidence="2" type="ORF">MIM_c40350</name>
</gene>
<protein>
    <recommendedName>
        <fullName evidence="1">Beta-ketoacyl synthase-like N-terminal domain-containing protein</fullName>
    </recommendedName>
</protein>
<proteinExistence type="predicted"/>
<dbReference type="EMBL" id="CP003915">
    <property type="protein sequence ID" value="AHG66086.1"/>
    <property type="molecule type" value="Genomic_DNA"/>
</dbReference>
<dbReference type="Pfam" id="PF13723">
    <property type="entry name" value="Ketoacyl-synt_2"/>
    <property type="match status" value="1"/>
</dbReference>
<name>W0PHW4_ADVMD</name>
<organism evidence="2 3">
    <name type="scientific">Advenella mimigardefordensis (strain DSM 17166 / LMG 22922 / DPN7)</name>
    <dbReference type="NCBI Taxonomy" id="1247726"/>
    <lineage>
        <taxon>Bacteria</taxon>
        <taxon>Pseudomonadati</taxon>
        <taxon>Pseudomonadota</taxon>
        <taxon>Betaproteobacteria</taxon>
        <taxon>Burkholderiales</taxon>
        <taxon>Alcaligenaceae</taxon>
    </lineage>
</organism>
<dbReference type="KEGG" id="amim:MIM_c40350"/>
<dbReference type="HOGENOM" id="CLU_086378_1_0_4"/>
<dbReference type="AlphaFoldDB" id="W0PHW4"/>
<evidence type="ECO:0000259" key="1">
    <source>
        <dbReference type="Pfam" id="PF13723"/>
    </source>
</evidence>
<dbReference type="SUPFAM" id="SSF53901">
    <property type="entry name" value="Thiolase-like"/>
    <property type="match status" value="1"/>
</dbReference>
<sequence length="250" mass="27377">MLAFELTISEQHALAPGLSTAAQWAQWLRADGPREKEHNRAQNPQEAPTLSFLPAMQRRRLSPLSRLIFATAWPILENHPQCPVVFSSRNGEINRSFQLLIELAKGNGVSPTSFGLSVHNAIAGQLAIHHGNYAEQSAISADSNGLENALLDAWLMLQDGAGQVLVLYANDPLDGQYQVRIEREPFALACALLVQKGSAWRLCQDARPPANVPLNEDGCAGVCARLLSGESQWATHTGRPPACWTWTRQT</sequence>
<dbReference type="InterPro" id="IPR014030">
    <property type="entry name" value="Ketoacyl_synth_N"/>
</dbReference>
<dbReference type="PATRIC" id="fig|1247726.3.peg.4457"/>
<dbReference type="InterPro" id="IPR016039">
    <property type="entry name" value="Thiolase-like"/>
</dbReference>
<dbReference type="GO" id="GO:0016746">
    <property type="term" value="F:acyltransferase activity"/>
    <property type="evidence" value="ECO:0007669"/>
    <property type="project" value="InterPro"/>
</dbReference>
<evidence type="ECO:0000313" key="3">
    <source>
        <dbReference type="Proteomes" id="UP000019095"/>
    </source>
</evidence>
<dbReference type="OrthoDB" id="9798676at2"/>
<dbReference type="STRING" id="1247726.MIM_c40350"/>
<keyword evidence="3" id="KW-1185">Reference proteome</keyword>
<evidence type="ECO:0000313" key="2">
    <source>
        <dbReference type="EMBL" id="AHG66086.1"/>
    </source>
</evidence>
<dbReference type="eggNOG" id="ENOG5032YZ0">
    <property type="taxonomic scope" value="Bacteria"/>
</dbReference>
<reference evidence="2 3" key="1">
    <citation type="journal article" date="2014" name="Microbiology">
        <title>Unravelling the complete genome sequence of Advenella mimigardefordensis strain DPN7T and novel insights in the catabolism of the xenobiotic polythioester precursor 3,3'-dithiodipropionate.</title>
        <authorList>
            <person name="Wubbeler J.H."/>
            <person name="Hiessl S."/>
            <person name="Schuldes J."/>
            <person name="Thurmer A."/>
            <person name="Daniel R."/>
            <person name="Steinbuchel A."/>
        </authorList>
    </citation>
    <scope>NUCLEOTIDE SEQUENCE [LARGE SCALE GENOMIC DNA]</scope>
    <source>
        <strain evidence="3">DSM 17166 / LMG 22922 / DPN7</strain>
    </source>
</reference>
<feature type="domain" description="Beta-ketoacyl synthase-like N-terminal" evidence="1">
    <location>
        <begin position="37"/>
        <end position="246"/>
    </location>
</feature>
<dbReference type="RefSeq" id="WP_025374779.1">
    <property type="nucleotide sequence ID" value="NZ_CP003915.1"/>
</dbReference>
<dbReference type="Proteomes" id="UP000019095">
    <property type="component" value="Chromosome"/>
</dbReference>
<accession>W0PHW4</accession>